<proteinExistence type="inferred from homology"/>
<name>A0A2T7G418_9RHOB</name>
<dbReference type="PIRSF" id="PIRSF002741">
    <property type="entry name" value="MppA"/>
    <property type="match status" value="1"/>
</dbReference>
<dbReference type="GO" id="GO:0043190">
    <property type="term" value="C:ATP-binding cassette (ABC) transporter complex"/>
    <property type="evidence" value="ECO:0007669"/>
    <property type="project" value="InterPro"/>
</dbReference>
<dbReference type="PANTHER" id="PTHR30290:SF38">
    <property type="entry name" value="D,D-DIPEPTIDE-BINDING PERIPLASMIC PROTEIN DDPA-RELATED"/>
    <property type="match status" value="1"/>
</dbReference>
<evidence type="ECO:0000256" key="4">
    <source>
        <dbReference type="SAM" id="SignalP"/>
    </source>
</evidence>
<dbReference type="GO" id="GO:1904680">
    <property type="term" value="F:peptide transmembrane transporter activity"/>
    <property type="evidence" value="ECO:0007669"/>
    <property type="project" value="TreeGrafter"/>
</dbReference>
<dbReference type="EMBL" id="QCYH01000011">
    <property type="protein sequence ID" value="PVA09162.1"/>
    <property type="molecule type" value="Genomic_DNA"/>
</dbReference>
<keyword evidence="7" id="KW-1185">Reference proteome</keyword>
<dbReference type="PANTHER" id="PTHR30290">
    <property type="entry name" value="PERIPLASMIC BINDING COMPONENT OF ABC TRANSPORTER"/>
    <property type="match status" value="1"/>
</dbReference>
<dbReference type="SUPFAM" id="SSF53850">
    <property type="entry name" value="Periplasmic binding protein-like II"/>
    <property type="match status" value="1"/>
</dbReference>
<evidence type="ECO:0000256" key="3">
    <source>
        <dbReference type="ARBA" id="ARBA00022729"/>
    </source>
</evidence>
<dbReference type="CDD" id="cd08502">
    <property type="entry name" value="PBP2_NikA_DppA_OppA_like_16"/>
    <property type="match status" value="1"/>
</dbReference>
<dbReference type="Proteomes" id="UP000244446">
    <property type="component" value="Unassembled WGS sequence"/>
</dbReference>
<reference evidence="6 7" key="1">
    <citation type="submission" date="2018-04" db="EMBL/GenBank/DDBJ databases">
        <title>Pelagivirga bohaiensis gen. nov., sp. nov., a bacterium isolated from the Bohai Sea.</title>
        <authorList>
            <person name="Ji X."/>
        </authorList>
    </citation>
    <scope>NUCLEOTIDE SEQUENCE [LARGE SCALE GENOMIC DNA]</scope>
    <source>
        <strain evidence="6 7">BH-SD19</strain>
    </source>
</reference>
<feature type="signal peptide" evidence="4">
    <location>
        <begin position="1"/>
        <end position="32"/>
    </location>
</feature>
<sequence length="536" mass="58888">MLSLRNLTKNPSGLAAALLAGTAMLVPGAMSAQEKENVITAVMHSPLRVLDPIITTAHITRDHGYMVYDVLTAVDDTFTPQPQMADWEISDDNLVYTFTLRDGLTFHDGAPVTGEDVVASLKRWGDRDSGGQLIFDVTESLEATDDKTIVWTLSEPFGPMLDVISKQSAVPPFIMPARIAATSPDETITEYIGSGPFVFNTDEYEPGVSVTYEKFDEYVPRDEPASWMAGGKVVNVDKVIWTAMPDAVTAVNALGAGEIDYIEMSQMDLIPLMESNPDVVVETRDKLGYVTIGRPNHMQPPFDNKLVRQAAMAALDQKSVLETMQGSEEYYNVCGAIFGCSTPLGDEADSELLTGGANIEKAKALLEEAGYDGTPIVLMAPTDVVTLVNQPVVAAQALREAGFTVDMQSMDWQSVVQRRPNQGPVDEGGWHIFFTNWMVPEISDPLINVMVNGRGDDAWFGWPDDPKIEELRADFIAATDDATRKEVAVEIQKHVMDNVNYIMLGEYITPQARRTAIENILPSPVPVFWNVTKKME</sequence>
<evidence type="ECO:0000256" key="2">
    <source>
        <dbReference type="ARBA" id="ARBA00005695"/>
    </source>
</evidence>
<gene>
    <name evidence="6" type="ORF">DC366_15630</name>
</gene>
<comment type="similarity">
    <text evidence="2">Belongs to the bacterial solute-binding protein 5 family.</text>
</comment>
<accession>A0A2T7G418</accession>
<feature type="chain" id="PRO_5015624414" evidence="4">
    <location>
        <begin position="33"/>
        <end position="536"/>
    </location>
</feature>
<dbReference type="Gene3D" id="3.40.190.10">
    <property type="entry name" value="Periplasmic binding protein-like II"/>
    <property type="match status" value="1"/>
</dbReference>
<dbReference type="GO" id="GO:0030288">
    <property type="term" value="C:outer membrane-bounded periplasmic space"/>
    <property type="evidence" value="ECO:0007669"/>
    <property type="project" value="UniProtKB-ARBA"/>
</dbReference>
<feature type="domain" description="Solute-binding protein family 5" evidence="5">
    <location>
        <begin position="80"/>
        <end position="440"/>
    </location>
</feature>
<dbReference type="InterPro" id="IPR000914">
    <property type="entry name" value="SBP_5_dom"/>
</dbReference>
<dbReference type="RefSeq" id="WP_108693174.1">
    <property type="nucleotide sequence ID" value="NZ_QCYH01000011.1"/>
</dbReference>
<dbReference type="Gene3D" id="3.10.105.10">
    <property type="entry name" value="Dipeptide-binding Protein, Domain 3"/>
    <property type="match status" value="1"/>
</dbReference>
<dbReference type="InterPro" id="IPR030678">
    <property type="entry name" value="Peptide/Ni-bd"/>
</dbReference>
<evidence type="ECO:0000313" key="6">
    <source>
        <dbReference type="EMBL" id="PVA09162.1"/>
    </source>
</evidence>
<protein>
    <submittedName>
        <fullName evidence="6">ABC transporter substrate-binding protein</fullName>
    </submittedName>
</protein>
<evidence type="ECO:0000256" key="1">
    <source>
        <dbReference type="ARBA" id="ARBA00004418"/>
    </source>
</evidence>
<organism evidence="6 7">
    <name type="scientific">Pelagivirga sediminicola</name>
    <dbReference type="NCBI Taxonomy" id="2170575"/>
    <lineage>
        <taxon>Bacteria</taxon>
        <taxon>Pseudomonadati</taxon>
        <taxon>Pseudomonadota</taxon>
        <taxon>Alphaproteobacteria</taxon>
        <taxon>Rhodobacterales</taxon>
        <taxon>Paracoccaceae</taxon>
        <taxon>Pelagivirga</taxon>
    </lineage>
</organism>
<comment type="subcellular location">
    <subcellularLocation>
        <location evidence="1">Periplasm</location>
    </subcellularLocation>
</comment>
<dbReference type="InterPro" id="IPR039424">
    <property type="entry name" value="SBP_5"/>
</dbReference>
<comment type="caution">
    <text evidence="6">The sequence shown here is derived from an EMBL/GenBank/DDBJ whole genome shotgun (WGS) entry which is preliminary data.</text>
</comment>
<dbReference type="OrthoDB" id="9803988at2"/>
<dbReference type="AlphaFoldDB" id="A0A2T7G418"/>
<dbReference type="Pfam" id="PF00496">
    <property type="entry name" value="SBP_bac_5"/>
    <property type="match status" value="1"/>
</dbReference>
<keyword evidence="3 4" id="KW-0732">Signal</keyword>
<evidence type="ECO:0000313" key="7">
    <source>
        <dbReference type="Proteomes" id="UP000244446"/>
    </source>
</evidence>
<evidence type="ECO:0000259" key="5">
    <source>
        <dbReference type="Pfam" id="PF00496"/>
    </source>
</evidence>
<dbReference type="GO" id="GO:0015833">
    <property type="term" value="P:peptide transport"/>
    <property type="evidence" value="ECO:0007669"/>
    <property type="project" value="TreeGrafter"/>
</dbReference>